<dbReference type="CDD" id="cd04678">
    <property type="entry name" value="NUDIX_MTH2_Nudt15"/>
    <property type="match status" value="1"/>
</dbReference>
<dbReference type="PROSITE" id="PS00893">
    <property type="entry name" value="NUDIX_BOX"/>
    <property type="match status" value="1"/>
</dbReference>
<dbReference type="SUPFAM" id="SSF55811">
    <property type="entry name" value="Nudix"/>
    <property type="match status" value="1"/>
</dbReference>
<dbReference type="PROSITE" id="PS51462">
    <property type="entry name" value="NUDIX"/>
    <property type="match status" value="1"/>
</dbReference>
<name>A0A1G9S063_9FIRM</name>
<keyword evidence="5" id="KW-1185">Reference proteome</keyword>
<keyword evidence="2" id="KW-0378">Hydrolase</keyword>
<dbReference type="AlphaFoldDB" id="A0A1G9S063"/>
<dbReference type="Gene3D" id="3.90.79.10">
    <property type="entry name" value="Nucleoside Triphosphate Pyrophosphohydrolase"/>
    <property type="match status" value="1"/>
</dbReference>
<evidence type="ECO:0000313" key="5">
    <source>
        <dbReference type="Proteomes" id="UP000214880"/>
    </source>
</evidence>
<evidence type="ECO:0000313" key="4">
    <source>
        <dbReference type="EMBL" id="SDM28863.1"/>
    </source>
</evidence>
<dbReference type="Pfam" id="PF00293">
    <property type="entry name" value="NUDIX"/>
    <property type="match status" value="1"/>
</dbReference>
<dbReference type="PANTHER" id="PTHR43736:SF1">
    <property type="entry name" value="DIHYDRONEOPTERIN TRIPHOSPHATE DIPHOSPHATASE"/>
    <property type="match status" value="1"/>
</dbReference>
<dbReference type="STRING" id="146817.SAMN04488502_103166"/>
<evidence type="ECO:0000256" key="1">
    <source>
        <dbReference type="ARBA" id="ARBA00005582"/>
    </source>
</evidence>
<dbReference type="OrthoDB" id="9786141at2"/>
<comment type="similarity">
    <text evidence="1">Belongs to the Nudix hydrolase family.</text>
</comment>
<gene>
    <name evidence="4" type="ORF">SAMN04488502_103166</name>
</gene>
<reference evidence="4 5" key="1">
    <citation type="submission" date="2016-10" db="EMBL/GenBank/DDBJ databases">
        <authorList>
            <person name="de Groot N.N."/>
        </authorList>
    </citation>
    <scope>NUCLEOTIDE SEQUENCE [LARGE SCALE GENOMIC DNA]</scope>
    <source>
        <strain evidence="4 5">DSM 1736</strain>
    </source>
</reference>
<proteinExistence type="inferred from homology"/>
<dbReference type="EMBL" id="FNHB01000003">
    <property type="protein sequence ID" value="SDM28863.1"/>
    <property type="molecule type" value="Genomic_DNA"/>
</dbReference>
<evidence type="ECO:0000256" key="2">
    <source>
        <dbReference type="ARBA" id="ARBA00022801"/>
    </source>
</evidence>
<protein>
    <submittedName>
        <fullName evidence="4">ADP-ribose pyrophosphatase YjhB, NUDIX family</fullName>
    </submittedName>
</protein>
<feature type="domain" description="Nudix hydrolase" evidence="3">
    <location>
        <begin position="54"/>
        <end position="184"/>
    </location>
</feature>
<dbReference type="Proteomes" id="UP000214880">
    <property type="component" value="Unassembled WGS sequence"/>
</dbReference>
<dbReference type="PANTHER" id="PTHR43736">
    <property type="entry name" value="ADP-RIBOSE PYROPHOSPHATASE"/>
    <property type="match status" value="1"/>
</dbReference>
<dbReference type="InterPro" id="IPR015797">
    <property type="entry name" value="NUDIX_hydrolase-like_dom_sf"/>
</dbReference>
<dbReference type="InterPro" id="IPR020084">
    <property type="entry name" value="NUDIX_hydrolase_CS"/>
</dbReference>
<organism evidence="4 5">
    <name type="scientific">Dendrosporobacter quercicolus</name>
    <dbReference type="NCBI Taxonomy" id="146817"/>
    <lineage>
        <taxon>Bacteria</taxon>
        <taxon>Bacillati</taxon>
        <taxon>Bacillota</taxon>
        <taxon>Negativicutes</taxon>
        <taxon>Selenomonadales</taxon>
        <taxon>Sporomusaceae</taxon>
        <taxon>Dendrosporobacter</taxon>
    </lineage>
</organism>
<sequence length="200" mass="21674">MKVTQVFSEYSFDNKHSGNLFTYCPMCRTKCTEKTEGGQLRPVCPRCGFVQYKNPSPAVSVLIVNNKQVLLGQRAAKALKGGLWCLPGGFIEFNEDFLTAARREVREETGLVVSIRGILSVITNFLLPDLHTLVIVLLAEITGGELCPGDDIAAVSWFSLAGPLPEMAFPADKGIIEHYAATGFTGAPVEMSTPPPAKRA</sequence>
<dbReference type="GO" id="GO:0016787">
    <property type="term" value="F:hydrolase activity"/>
    <property type="evidence" value="ECO:0007669"/>
    <property type="project" value="UniProtKB-KW"/>
</dbReference>
<dbReference type="RefSeq" id="WP_092071656.1">
    <property type="nucleotide sequence ID" value="NZ_FNHB01000003.1"/>
</dbReference>
<dbReference type="InterPro" id="IPR000086">
    <property type="entry name" value="NUDIX_hydrolase_dom"/>
</dbReference>
<accession>A0A1G9S063</accession>
<evidence type="ECO:0000259" key="3">
    <source>
        <dbReference type="PROSITE" id="PS51462"/>
    </source>
</evidence>